<evidence type="ECO:0000313" key="3">
    <source>
        <dbReference type="Proteomes" id="UP000662931"/>
    </source>
</evidence>
<evidence type="ECO:0000256" key="1">
    <source>
        <dbReference type="SAM" id="MobiDB-lite"/>
    </source>
</evidence>
<proteinExistence type="predicted"/>
<dbReference type="Proteomes" id="UP000662931">
    <property type="component" value="Chromosome 3"/>
</dbReference>
<feature type="compositionally biased region" description="Basic and acidic residues" evidence="1">
    <location>
        <begin position="219"/>
        <end position="228"/>
    </location>
</feature>
<feature type="region of interest" description="Disordered" evidence="1">
    <location>
        <begin position="313"/>
        <end position="343"/>
    </location>
</feature>
<dbReference type="GO" id="GO:0032040">
    <property type="term" value="C:small-subunit processome"/>
    <property type="evidence" value="ECO:0007669"/>
    <property type="project" value="TreeGrafter"/>
</dbReference>
<accession>A0A875S3L1</accession>
<feature type="compositionally biased region" description="Acidic residues" evidence="1">
    <location>
        <begin position="160"/>
        <end position="170"/>
    </location>
</feature>
<sequence length="343" mass="39256">MTTTPLDSIVDSIISSIETTSKSVDSLIENIDRYGNEYPELVRHLKQSVDNKKLANNPEGMSLLSLKNSSLLGYLNSIMCVIGRRLGSVKQSRDVSIADDKEREKAVQSSVVHRVTLDKGIKPLEKKLSYQLEKLIDAYRRREHEQTAAHEKKSDKINEESELDDEDEDEALRFRPNASALINRSSKPHEMSVESITTTDKYRPPKISAALPPSTAGNDGEKKREGRQRNLQSMDEYLQDIGDAPEVEESIGATITNSGRDIKTKKQMEKEQNIQRYEEDNFVRLPAGKSKESKRERSKRMRDEFFGEDWSMFDNNRDIGNTTTSKKRRKKQNAWQKAKRSME</sequence>
<dbReference type="PANTHER" id="PTHR13237:SF9">
    <property type="entry name" value="NEUROGUIDIN"/>
    <property type="match status" value="1"/>
</dbReference>
<dbReference type="RefSeq" id="XP_038779048.1">
    <property type="nucleotide sequence ID" value="XM_038923120.1"/>
</dbReference>
<dbReference type="EMBL" id="CP064814">
    <property type="protein sequence ID" value="QPG75483.1"/>
    <property type="molecule type" value="Genomic_DNA"/>
</dbReference>
<dbReference type="PANTHER" id="PTHR13237">
    <property type="entry name" value="SOMETHING ABOUT SILENCING PROTEIN 10-RELATED"/>
    <property type="match status" value="1"/>
</dbReference>
<name>A0A875S3L1_EENNA</name>
<gene>
    <name evidence="2" type="ORF">FOA43_002838</name>
</gene>
<evidence type="ECO:0000313" key="2">
    <source>
        <dbReference type="EMBL" id="QPG75483.1"/>
    </source>
</evidence>
<dbReference type="OrthoDB" id="203440at2759"/>
<dbReference type="GO" id="GO:0000462">
    <property type="term" value="P:maturation of SSU-rRNA from tricistronic rRNA transcript (SSU-rRNA, 5.8S rRNA, LSU-rRNA)"/>
    <property type="evidence" value="ECO:0007669"/>
    <property type="project" value="TreeGrafter"/>
</dbReference>
<organism evidence="2 3">
    <name type="scientific">Eeniella nana</name>
    <name type="common">Yeast</name>
    <name type="synonym">Brettanomyces nanus</name>
    <dbReference type="NCBI Taxonomy" id="13502"/>
    <lineage>
        <taxon>Eukaryota</taxon>
        <taxon>Fungi</taxon>
        <taxon>Dikarya</taxon>
        <taxon>Ascomycota</taxon>
        <taxon>Saccharomycotina</taxon>
        <taxon>Pichiomycetes</taxon>
        <taxon>Pichiales</taxon>
        <taxon>Pichiaceae</taxon>
        <taxon>Brettanomyces</taxon>
    </lineage>
</organism>
<keyword evidence="3" id="KW-1185">Reference proteome</keyword>
<feature type="region of interest" description="Disordered" evidence="1">
    <location>
        <begin position="143"/>
        <end position="238"/>
    </location>
</feature>
<protein>
    <submittedName>
        <fullName evidence="2">Uncharacterized protein</fullName>
    </submittedName>
</protein>
<dbReference type="KEGG" id="bnn:FOA43_002838"/>
<dbReference type="AlphaFoldDB" id="A0A875S3L1"/>
<dbReference type="GeneID" id="62196239"/>
<reference evidence="2" key="1">
    <citation type="submission" date="2020-10" db="EMBL/GenBank/DDBJ databases">
        <authorList>
            <person name="Roach M.J.R."/>
        </authorList>
    </citation>
    <scope>NUCLEOTIDE SEQUENCE</scope>
    <source>
        <strain evidence="2">CBS 1945</strain>
    </source>
</reference>
<feature type="compositionally biased region" description="Basic and acidic residues" evidence="1">
    <location>
        <begin position="143"/>
        <end position="159"/>
    </location>
</feature>